<dbReference type="KEGG" id="chu:CHU_3592"/>
<dbReference type="InterPro" id="IPR000835">
    <property type="entry name" value="HTH_MarR-typ"/>
</dbReference>
<keyword evidence="6" id="KW-1185">Reference proteome</keyword>
<keyword evidence="1" id="KW-0805">Transcription regulation</keyword>
<dbReference type="GO" id="GO:0003677">
    <property type="term" value="F:DNA binding"/>
    <property type="evidence" value="ECO:0007669"/>
    <property type="project" value="UniProtKB-KW"/>
</dbReference>
<sequence length="146" mass="16549">MKPKETVCFNIKYSWHAISRMYNERASKYGTTAAVGFILLNIDVEKGTAATHIGPALGMEATSLSRVFNTMEQDGLIERRNDSSDKRKVTIFLTALGKDKRQIAKDFVLDFNNKVREQVSESKLNTFFEVLHEIQSIIDNKNTSLT</sequence>
<dbReference type="Pfam" id="PF01047">
    <property type="entry name" value="MarR"/>
    <property type="match status" value="1"/>
</dbReference>
<dbReference type="PROSITE" id="PS50995">
    <property type="entry name" value="HTH_MARR_2"/>
    <property type="match status" value="1"/>
</dbReference>
<dbReference type="PANTHER" id="PTHR42756">
    <property type="entry name" value="TRANSCRIPTIONAL REGULATOR, MARR"/>
    <property type="match status" value="1"/>
</dbReference>
<dbReference type="SMR" id="A0A6N4SW50"/>
<dbReference type="OrthoDB" id="1467380at2"/>
<evidence type="ECO:0000256" key="1">
    <source>
        <dbReference type="ARBA" id="ARBA00023015"/>
    </source>
</evidence>
<keyword evidence="2" id="KW-0238">DNA-binding</keyword>
<name>A0A6N4SW50_CYTH3</name>
<dbReference type="InterPro" id="IPR036390">
    <property type="entry name" value="WH_DNA-bd_sf"/>
</dbReference>
<evidence type="ECO:0000313" key="6">
    <source>
        <dbReference type="Proteomes" id="UP000001822"/>
    </source>
</evidence>
<dbReference type="InterPro" id="IPR023187">
    <property type="entry name" value="Tscrpt_reg_MarR-type_CS"/>
</dbReference>
<dbReference type="SUPFAM" id="SSF46785">
    <property type="entry name" value="Winged helix' DNA-binding domain"/>
    <property type="match status" value="1"/>
</dbReference>
<dbReference type="RefSeq" id="WP_011586932.1">
    <property type="nucleotide sequence ID" value="NC_008255.1"/>
</dbReference>
<dbReference type="EMBL" id="CP000383">
    <property type="protein sequence ID" value="ABG60825.1"/>
    <property type="molecule type" value="Genomic_DNA"/>
</dbReference>
<keyword evidence="3" id="KW-0804">Transcription</keyword>
<evidence type="ECO:0000313" key="5">
    <source>
        <dbReference type="EMBL" id="ABG60825.1"/>
    </source>
</evidence>
<dbReference type="Proteomes" id="UP000001822">
    <property type="component" value="Chromosome"/>
</dbReference>
<dbReference type="GO" id="GO:0003700">
    <property type="term" value="F:DNA-binding transcription factor activity"/>
    <property type="evidence" value="ECO:0007669"/>
    <property type="project" value="InterPro"/>
</dbReference>
<evidence type="ECO:0000256" key="3">
    <source>
        <dbReference type="ARBA" id="ARBA00023163"/>
    </source>
</evidence>
<evidence type="ECO:0000259" key="4">
    <source>
        <dbReference type="PROSITE" id="PS50995"/>
    </source>
</evidence>
<gene>
    <name evidence="5" type="ordered locus">CHU_3592</name>
</gene>
<dbReference type="PRINTS" id="PR00598">
    <property type="entry name" value="HTHMARR"/>
</dbReference>
<dbReference type="PANTHER" id="PTHR42756:SF1">
    <property type="entry name" value="TRANSCRIPTIONAL REPRESSOR OF EMRAB OPERON"/>
    <property type="match status" value="1"/>
</dbReference>
<protein>
    <submittedName>
        <fullName evidence="5">Transcriptional regulator, MarR family</fullName>
    </submittedName>
</protein>
<dbReference type="SMART" id="SM00347">
    <property type="entry name" value="HTH_MARR"/>
    <property type="match status" value="1"/>
</dbReference>
<feature type="domain" description="HTH marR-type" evidence="4">
    <location>
        <begin position="1"/>
        <end position="136"/>
    </location>
</feature>
<reference evidence="5 6" key="1">
    <citation type="journal article" date="2007" name="Appl. Environ. Microbiol.">
        <title>Genome sequence of the cellulolytic gliding bacterium Cytophaga hutchinsonii.</title>
        <authorList>
            <person name="Xie G."/>
            <person name="Bruce D.C."/>
            <person name="Challacombe J.F."/>
            <person name="Chertkov O."/>
            <person name="Detter J.C."/>
            <person name="Gilna P."/>
            <person name="Han C.S."/>
            <person name="Lucas S."/>
            <person name="Misra M."/>
            <person name="Myers G.L."/>
            <person name="Richardson P."/>
            <person name="Tapia R."/>
            <person name="Thayer N."/>
            <person name="Thompson L.S."/>
            <person name="Brettin T.S."/>
            <person name="Henrissat B."/>
            <person name="Wilson D.B."/>
            <person name="McBride M.J."/>
        </authorList>
    </citation>
    <scope>NUCLEOTIDE SEQUENCE [LARGE SCALE GENOMIC DNA]</scope>
    <source>
        <strain evidence="6">ATCC 33406 / DSM 1761 / CIP 103989 / NBRC 15051 / NCIMB 9469 / D465</strain>
    </source>
</reference>
<accession>A0A6N4SW50</accession>
<proteinExistence type="predicted"/>
<dbReference type="AlphaFoldDB" id="A0A6N4SW50"/>
<dbReference type="Gene3D" id="1.10.10.10">
    <property type="entry name" value="Winged helix-like DNA-binding domain superfamily/Winged helix DNA-binding domain"/>
    <property type="match status" value="1"/>
</dbReference>
<organism evidence="5 6">
    <name type="scientific">Cytophaga hutchinsonii (strain ATCC 33406 / DSM 1761 / CIP 103989 / NBRC 15051 / NCIMB 9469 / D465)</name>
    <dbReference type="NCBI Taxonomy" id="269798"/>
    <lineage>
        <taxon>Bacteria</taxon>
        <taxon>Pseudomonadati</taxon>
        <taxon>Bacteroidota</taxon>
        <taxon>Cytophagia</taxon>
        <taxon>Cytophagales</taxon>
        <taxon>Cytophagaceae</taxon>
        <taxon>Cytophaga</taxon>
    </lineage>
</organism>
<dbReference type="InterPro" id="IPR036388">
    <property type="entry name" value="WH-like_DNA-bd_sf"/>
</dbReference>
<evidence type="ECO:0000256" key="2">
    <source>
        <dbReference type="ARBA" id="ARBA00023125"/>
    </source>
</evidence>
<dbReference type="PROSITE" id="PS01117">
    <property type="entry name" value="HTH_MARR_1"/>
    <property type="match status" value="1"/>
</dbReference>